<evidence type="ECO:0000313" key="2">
    <source>
        <dbReference type="EMBL" id="KAK6590437.1"/>
    </source>
</evidence>
<evidence type="ECO:0000313" key="3">
    <source>
        <dbReference type="Proteomes" id="UP001311799"/>
    </source>
</evidence>
<dbReference type="EMBL" id="JAWDEY010000006">
    <property type="protein sequence ID" value="KAK6590437.1"/>
    <property type="molecule type" value="Genomic_DNA"/>
</dbReference>
<dbReference type="AlphaFoldDB" id="A0AAV9Y0H5"/>
<reference evidence="2 3" key="1">
    <citation type="submission" date="2023-10" db="EMBL/GenBank/DDBJ databases">
        <title>Comparative genomics analysis reveals potential genetic determinants of host preference in Cryptosporidium xiaoi.</title>
        <authorList>
            <person name="Xiao L."/>
            <person name="Li J."/>
        </authorList>
    </citation>
    <scope>NUCLEOTIDE SEQUENCE [LARGE SCALE GENOMIC DNA]</scope>
    <source>
        <strain evidence="2 3">52996</strain>
    </source>
</reference>
<protein>
    <submittedName>
        <fullName evidence="2">Low complexity</fullName>
    </submittedName>
</protein>
<proteinExistence type="predicted"/>
<comment type="caution">
    <text evidence="2">The sequence shown here is derived from an EMBL/GenBank/DDBJ whole genome shotgun (WGS) entry which is preliminary data.</text>
</comment>
<sequence>MFIIERALNIFTLVYEIENQLRVNESQICINNLSSSSNRNYELKNESDSQIPQRSSFVPNQLILNTALINAIKQNSLQEEKKVDERLKSDESKNEKKKETNEKKTNRIPSFGVIESPNSSSANFEKLQNNSSSISSLSLSNIASPTNPNRNAQQNFVSALSSPNAVFIGSQVQQETKSNHQQKEFYSSSPRLVRVNNNLIDNTFNQQRVSNSGINIGGGPNLVSLNNKYNNTNVNGSNRRTVWPNSNLMANGGLGDPLSSPVSSKSRDALSQTKFEQVGNYPVRNQQINNEYQMAPKSSVARYIEQKGVEGFVSPMGFSPLASPTYRKNFSHGRSGNQNRG</sequence>
<organism evidence="2 3">
    <name type="scientific">Cryptosporidium xiaoi</name>
    <dbReference type="NCBI Taxonomy" id="659607"/>
    <lineage>
        <taxon>Eukaryota</taxon>
        <taxon>Sar</taxon>
        <taxon>Alveolata</taxon>
        <taxon>Apicomplexa</taxon>
        <taxon>Conoidasida</taxon>
        <taxon>Coccidia</taxon>
        <taxon>Eucoccidiorida</taxon>
        <taxon>Eimeriorina</taxon>
        <taxon>Cryptosporidiidae</taxon>
        <taxon>Cryptosporidium</taxon>
    </lineage>
</organism>
<gene>
    <name evidence="2" type="ORF">RS030_152292</name>
</gene>
<feature type="compositionally biased region" description="Polar residues" evidence="1">
    <location>
        <begin position="116"/>
        <end position="127"/>
    </location>
</feature>
<dbReference type="Proteomes" id="UP001311799">
    <property type="component" value="Unassembled WGS sequence"/>
</dbReference>
<name>A0AAV9Y0H5_9CRYT</name>
<feature type="compositionally biased region" description="Basic and acidic residues" evidence="1">
    <location>
        <begin position="79"/>
        <end position="105"/>
    </location>
</feature>
<keyword evidence="3" id="KW-1185">Reference proteome</keyword>
<evidence type="ECO:0000256" key="1">
    <source>
        <dbReference type="SAM" id="MobiDB-lite"/>
    </source>
</evidence>
<accession>A0AAV9Y0H5</accession>
<feature type="region of interest" description="Disordered" evidence="1">
    <location>
        <begin position="79"/>
        <end position="127"/>
    </location>
</feature>